<evidence type="ECO:0000313" key="3">
    <source>
        <dbReference type="Proteomes" id="UP000266841"/>
    </source>
</evidence>
<proteinExistence type="predicted"/>
<feature type="region of interest" description="Disordered" evidence="1">
    <location>
        <begin position="100"/>
        <end position="229"/>
    </location>
</feature>
<dbReference type="AlphaFoldDB" id="K0TE55"/>
<evidence type="ECO:0000256" key="1">
    <source>
        <dbReference type="SAM" id="MobiDB-lite"/>
    </source>
</evidence>
<accession>K0TE55</accession>
<keyword evidence="3" id="KW-1185">Reference proteome</keyword>
<feature type="compositionally biased region" description="Basic and acidic residues" evidence="1">
    <location>
        <begin position="139"/>
        <end position="159"/>
    </location>
</feature>
<comment type="caution">
    <text evidence="2">The sequence shown here is derived from an EMBL/GenBank/DDBJ whole genome shotgun (WGS) entry which is preliminary data.</text>
</comment>
<sequence length="261" mass="28803">MDLQRPACIYLGRLSLPRQGADRGLPCAPGEGVEKGGRSLSYWLVHGGGYGAIPRHLRTGKGYVPFGLGRLIGANLSFELVPIRDFVRATRKRYDGTEKIRGQRYVDNSGGCSRRRPGSVPDDDGRAGRMRRHGGQRAPRRDGGGTPDGRVRHQDDARRPRAGAGRLPRRAEAASSRAHRAGLHVERPRRGGVRHQAELGGEAPLARPRQARAGGVDRDREDRETLKRKQERYFHPFDRTNDQIVLSDGVHGVPLASNKTV</sequence>
<name>K0TE55_THAOC</name>
<dbReference type="Proteomes" id="UP000266841">
    <property type="component" value="Unassembled WGS sequence"/>
</dbReference>
<evidence type="ECO:0000313" key="2">
    <source>
        <dbReference type="EMBL" id="EJK77003.1"/>
    </source>
</evidence>
<gene>
    <name evidence="2" type="ORF">THAOC_01197</name>
</gene>
<feature type="compositionally biased region" description="Basic and acidic residues" evidence="1">
    <location>
        <begin position="215"/>
        <end position="229"/>
    </location>
</feature>
<reference evidence="2 3" key="1">
    <citation type="journal article" date="2012" name="Genome Biol.">
        <title>Genome and low-iron response of an oceanic diatom adapted to chronic iron limitation.</title>
        <authorList>
            <person name="Lommer M."/>
            <person name="Specht M."/>
            <person name="Roy A.S."/>
            <person name="Kraemer L."/>
            <person name="Andreson R."/>
            <person name="Gutowska M.A."/>
            <person name="Wolf J."/>
            <person name="Bergner S.V."/>
            <person name="Schilhabel M.B."/>
            <person name="Klostermeier U.C."/>
            <person name="Beiko R.G."/>
            <person name="Rosenstiel P."/>
            <person name="Hippler M."/>
            <person name="Laroche J."/>
        </authorList>
    </citation>
    <scope>NUCLEOTIDE SEQUENCE [LARGE SCALE GENOMIC DNA]</scope>
    <source>
        <strain evidence="2 3">CCMP1005</strain>
    </source>
</reference>
<protein>
    <submittedName>
        <fullName evidence="2">Uncharacterized protein</fullName>
    </submittedName>
</protein>
<organism evidence="2 3">
    <name type="scientific">Thalassiosira oceanica</name>
    <name type="common">Marine diatom</name>
    <dbReference type="NCBI Taxonomy" id="159749"/>
    <lineage>
        <taxon>Eukaryota</taxon>
        <taxon>Sar</taxon>
        <taxon>Stramenopiles</taxon>
        <taxon>Ochrophyta</taxon>
        <taxon>Bacillariophyta</taxon>
        <taxon>Coscinodiscophyceae</taxon>
        <taxon>Thalassiosirophycidae</taxon>
        <taxon>Thalassiosirales</taxon>
        <taxon>Thalassiosiraceae</taxon>
        <taxon>Thalassiosira</taxon>
    </lineage>
</organism>
<dbReference type="EMBL" id="AGNL01001431">
    <property type="protein sequence ID" value="EJK77003.1"/>
    <property type="molecule type" value="Genomic_DNA"/>
</dbReference>